<dbReference type="Gene3D" id="3.30.160.660">
    <property type="match status" value="1"/>
</dbReference>
<evidence type="ECO:0000259" key="2">
    <source>
        <dbReference type="PROSITE" id="PS51664"/>
    </source>
</evidence>
<gene>
    <name evidence="3" type="ORF">SAMN02745206_03177</name>
</gene>
<dbReference type="SUPFAM" id="SSF48452">
    <property type="entry name" value="TPR-like"/>
    <property type="match status" value="1"/>
</dbReference>
<feature type="repeat" description="TPR" evidence="1">
    <location>
        <begin position="496"/>
        <end position="529"/>
    </location>
</feature>
<evidence type="ECO:0000256" key="1">
    <source>
        <dbReference type="PROSITE-ProRule" id="PRU00339"/>
    </source>
</evidence>
<feature type="domain" description="YcaO" evidence="2">
    <location>
        <begin position="80"/>
        <end position="415"/>
    </location>
</feature>
<dbReference type="PROSITE" id="PS50005">
    <property type="entry name" value="TPR"/>
    <property type="match status" value="3"/>
</dbReference>
<dbReference type="InterPro" id="IPR019734">
    <property type="entry name" value="TPR_rpt"/>
</dbReference>
<dbReference type="GO" id="GO:0005840">
    <property type="term" value="C:ribosome"/>
    <property type="evidence" value="ECO:0007669"/>
    <property type="project" value="UniProtKB-KW"/>
</dbReference>
<keyword evidence="1" id="KW-0802">TPR repeat</keyword>
<dbReference type="Gene3D" id="3.30.1330.230">
    <property type="match status" value="1"/>
</dbReference>
<dbReference type="RefSeq" id="WP_073041209.1">
    <property type="nucleotide sequence ID" value="NZ_FQVB01000039.1"/>
</dbReference>
<proteinExistence type="predicted"/>
<dbReference type="PROSITE" id="PS50293">
    <property type="entry name" value="TPR_REGION"/>
    <property type="match status" value="2"/>
</dbReference>
<dbReference type="Pfam" id="PF00515">
    <property type="entry name" value="TPR_1"/>
    <property type="match status" value="1"/>
</dbReference>
<protein>
    <submittedName>
        <fullName evidence="3">Ribosomal protein S12 methylthiotransferase accessory factor</fullName>
    </submittedName>
</protein>
<sequence length="584" mass="65453">MVPDAKIRIQDSFKTFSHDQEKTRRPEETVQWVRERLKSVNIRILAKTLRIDTGRLGIPVYISLCGEDATAFTGTKKQMGKGATPAQSEASAVMELMERFSFFSFIHGADFRKARATDLGGHAVGARMLLRSVFDEKTPVEKAEAFLSQCPLRWVPVRNLTRGVDQWAPIDWFYLINEYNGPAAGNTLEEAVLQALCEVVERHVGSVICHDELVTPAIDPDSLADPASRELVEKFQRHGIRLYLRDFSLDTGIPTVGVLAYDPATFPEKSEIVFTAGTTSQPEKSLCRALTEVAQLAGDFENRTTYRPTLPKYPNLEAASYLMEHDGTVPIQALPDISHDNMKVEIERAVAALSGIGMEVLVLNVTHPQLQVPAVYVMIPGAHFLEHTRNTDFAQHMARTLIRGLEPVEAARYLESLDAMFGPRFDLTFFRAHSLEAMGNPGEALSLFSRSLEQDPDPGELASIYVHMASCHKDLGDYRRALDALEKAEMHNPELKEIYNLRGFCLYQLKEHHRAIEAFERAIELDPGSAIDYANIGSNLRELGHIREAVRLYKMALELDPTIEFARDNIERLEKHLAREAAGA</sequence>
<dbReference type="STRING" id="1121391.SAMN02745206_03177"/>
<keyword evidence="3" id="KW-0808">Transferase</keyword>
<feature type="repeat" description="TPR" evidence="1">
    <location>
        <begin position="462"/>
        <end position="495"/>
    </location>
</feature>
<dbReference type="Pfam" id="PF13181">
    <property type="entry name" value="TPR_8"/>
    <property type="match status" value="2"/>
</dbReference>
<dbReference type="OrthoDB" id="5380721at2"/>
<dbReference type="NCBIfam" id="TIGR00702">
    <property type="entry name" value="YcaO-type kinase domain"/>
    <property type="match status" value="1"/>
</dbReference>
<dbReference type="InterPro" id="IPR003776">
    <property type="entry name" value="YcaO-like_dom"/>
</dbReference>
<dbReference type="PROSITE" id="PS51664">
    <property type="entry name" value="YCAO"/>
    <property type="match status" value="1"/>
</dbReference>
<reference evidence="4" key="1">
    <citation type="submission" date="2016-11" db="EMBL/GenBank/DDBJ databases">
        <authorList>
            <person name="Varghese N."/>
            <person name="Submissions S."/>
        </authorList>
    </citation>
    <scope>NUCLEOTIDE SEQUENCE [LARGE SCALE GENOMIC DNA]</scope>
    <source>
        <strain evidence="4">DSM 9756</strain>
    </source>
</reference>
<feature type="repeat" description="TPR" evidence="1">
    <location>
        <begin position="530"/>
        <end position="563"/>
    </location>
</feature>
<accession>A0A1M5GPJ5</accession>
<name>A0A1M5GPJ5_9BACT</name>
<dbReference type="SMART" id="SM00028">
    <property type="entry name" value="TPR"/>
    <property type="match status" value="4"/>
</dbReference>
<dbReference type="Pfam" id="PF02624">
    <property type="entry name" value="YcaO"/>
    <property type="match status" value="1"/>
</dbReference>
<dbReference type="GO" id="GO:0016740">
    <property type="term" value="F:transferase activity"/>
    <property type="evidence" value="ECO:0007669"/>
    <property type="project" value="UniProtKB-KW"/>
</dbReference>
<keyword evidence="3" id="KW-0687">Ribonucleoprotein</keyword>
<evidence type="ECO:0000313" key="3">
    <source>
        <dbReference type="EMBL" id="SHG05616.1"/>
    </source>
</evidence>
<dbReference type="Gene3D" id="1.25.40.10">
    <property type="entry name" value="Tetratricopeptide repeat domain"/>
    <property type="match status" value="1"/>
</dbReference>
<keyword evidence="3" id="KW-0689">Ribosomal protein</keyword>
<dbReference type="PANTHER" id="PTHR37809">
    <property type="entry name" value="RIBOSOMAL PROTEIN S12 METHYLTHIOTRANSFERASE ACCESSORY FACTOR YCAO"/>
    <property type="match status" value="1"/>
</dbReference>
<keyword evidence="4" id="KW-1185">Reference proteome</keyword>
<organism evidence="3 4">
    <name type="scientific">Desulfacinum infernum DSM 9756</name>
    <dbReference type="NCBI Taxonomy" id="1121391"/>
    <lineage>
        <taxon>Bacteria</taxon>
        <taxon>Pseudomonadati</taxon>
        <taxon>Thermodesulfobacteriota</taxon>
        <taxon>Syntrophobacteria</taxon>
        <taxon>Syntrophobacterales</taxon>
        <taxon>Syntrophobacteraceae</taxon>
        <taxon>Desulfacinum</taxon>
    </lineage>
</organism>
<dbReference type="PANTHER" id="PTHR37809:SF1">
    <property type="entry name" value="RIBOSOMAL PROTEIN S12 METHYLTHIOTRANSFERASE ACCESSORY FACTOR YCAO"/>
    <property type="match status" value="1"/>
</dbReference>
<evidence type="ECO:0000313" key="4">
    <source>
        <dbReference type="Proteomes" id="UP000184076"/>
    </source>
</evidence>
<dbReference type="Proteomes" id="UP000184076">
    <property type="component" value="Unassembled WGS sequence"/>
</dbReference>
<dbReference type="InterPro" id="IPR011990">
    <property type="entry name" value="TPR-like_helical_dom_sf"/>
</dbReference>
<dbReference type="AlphaFoldDB" id="A0A1M5GPJ5"/>
<dbReference type="Gene3D" id="3.30.40.250">
    <property type="match status" value="1"/>
</dbReference>
<dbReference type="EMBL" id="FQVB01000039">
    <property type="protein sequence ID" value="SHG05616.1"/>
    <property type="molecule type" value="Genomic_DNA"/>
</dbReference>